<keyword evidence="3" id="KW-1185">Reference proteome</keyword>
<accession>A0A2K6A2Y3</accession>
<reference evidence="2" key="2">
    <citation type="submission" date="2025-09" db="UniProtKB">
        <authorList>
            <consortium name="Ensembl"/>
        </authorList>
    </citation>
    <scope>IDENTIFICATION</scope>
</reference>
<sequence length="160" mass="17056">PPPPGTSSQTGSPLLCDVIKPDPHHDPPHFLPRLLPPLLSGGDIAMRRDRGAKPALGGAGKVEPGGMAASPSGRRRRLQRYLQSGEFDQLRDFPIFESNFVSAATSILPLTSDLWPQVTRLGEVANEVTMGVAASSPALELPDLLLLAGPDKENGHLQLF</sequence>
<name>A0A2K6A2Y3_MANLE</name>
<dbReference type="Ensembl" id="ENSMLET00000057975.1">
    <property type="protein sequence ID" value="ENSMLEP00000034388.1"/>
    <property type="gene ID" value="ENSMLEG00000041350.1"/>
</dbReference>
<evidence type="ECO:0000313" key="2">
    <source>
        <dbReference type="Ensembl" id="ENSMLEP00000034388.1"/>
    </source>
</evidence>
<dbReference type="Proteomes" id="UP000233140">
    <property type="component" value="Unassembled WGS sequence"/>
</dbReference>
<gene>
    <name evidence="2" type="primary">GARIN5A</name>
</gene>
<feature type="region of interest" description="Disordered" evidence="1">
    <location>
        <begin position="49"/>
        <end position="76"/>
    </location>
</feature>
<evidence type="ECO:0000256" key="1">
    <source>
        <dbReference type="SAM" id="MobiDB-lite"/>
    </source>
</evidence>
<dbReference type="PANTHER" id="PTHR22574">
    <property type="match status" value="1"/>
</dbReference>
<reference evidence="2" key="1">
    <citation type="submission" date="2025-08" db="UniProtKB">
        <authorList>
            <consortium name="Ensembl"/>
        </authorList>
    </citation>
    <scope>IDENTIFICATION</scope>
</reference>
<dbReference type="OMA" id="CGVDPCC"/>
<dbReference type="GO" id="GO:0005634">
    <property type="term" value="C:nucleus"/>
    <property type="evidence" value="ECO:0007669"/>
    <property type="project" value="TreeGrafter"/>
</dbReference>
<dbReference type="PANTHER" id="PTHR22574:SF5">
    <property type="entry name" value="GOLGI-ASSOCIATED RAB2 INTERACTOR PROTEIN 5A"/>
    <property type="match status" value="1"/>
</dbReference>
<dbReference type="GeneTree" id="ENSGT00940000162319"/>
<protein>
    <submittedName>
        <fullName evidence="2">Golgi associated RAB2 interactor 5A</fullName>
    </submittedName>
</protein>
<evidence type="ECO:0000313" key="3">
    <source>
        <dbReference type="Proteomes" id="UP000233140"/>
    </source>
</evidence>
<proteinExistence type="predicted"/>
<dbReference type="AlphaFoldDB" id="A0A2K6A2Y3"/>
<organism evidence="2 3">
    <name type="scientific">Mandrillus leucophaeus</name>
    <name type="common">Drill</name>
    <name type="synonym">Papio leucophaeus</name>
    <dbReference type="NCBI Taxonomy" id="9568"/>
    <lineage>
        <taxon>Eukaryota</taxon>
        <taxon>Metazoa</taxon>
        <taxon>Chordata</taxon>
        <taxon>Craniata</taxon>
        <taxon>Vertebrata</taxon>
        <taxon>Euteleostomi</taxon>
        <taxon>Mammalia</taxon>
        <taxon>Eutheria</taxon>
        <taxon>Euarchontoglires</taxon>
        <taxon>Primates</taxon>
        <taxon>Haplorrhini</taxon>
        <taxon>Catarrhini</taxon>
        <taxon>Cercopithecidae</taxon>
        <taxon>Cercopithecinae</taxon>
        <taxon>Mandrillus</taxon>
    </lineage>
</organism>